<dbReference type="EMBL" id="CAEZWR010000018">
    <property type="protein sequence ID" value="CAB4656530.1"/>
    <property type="molecule type" value="Genomic_DNA"/>
</dbReference>
<evidence type="ECO:0000313" key="5">
    <source>
        <dbReference type="EMBL" id="CAB4656530.1"/>
    </source>
</evidence>
<dbReference type="EMBL" id="CAFBMO010000010">
    <property type="protein sequence ID" value="CAB4899651.1"/>
    <property type="molecule type" value="Genomic_DNA"/>
</dbReference>
<keyword evidence="1" id="KW-0285">Flavoprotein</keyword>
<dbReference type="SUPFAM" id="SSF51905">
    <property type="entry name" value="FAD/NAD(P)-binding domain"/>
    <property type="match status" value="1"/>
</dbReference>
<dbReference type="GO" id="GO:0071949">
    <property type="term" value="F:FAD binding"/>
    <property type="evidence" value="ECO:0007669"/>
    <property type="project" value="InterPro"/>
</dbReference>
<evidence type="ECO:0000259" key="3">
    <source>
        <dbReference type="Pfam" id="PF01494"/>
    </source>
</evidence>
<dbReference type="InterPro" id="IPR002938">
    <property type="entry name" value="FAD-bd"/>
</dbReference>
<proteinExistence type="predicted"/>
<feature type="domain" description="FAD-binding" evidence="3">
    <location>
        <begin position="4"/>
        <end position="384"/>
    </location>
</feature>
<reference evidence="6" key="1">
    <citation type="submission" date="2020-05" db="EMBL/GenBank/DDBJ databases">
        <authorList>
            <person name="Chiriac C."/>
            <person name="Salcher M."/>
            <person name="Ghai R."/>
            <person name="Kavagutti S V."/>
        </authorList>
    </citation>
    <scope>NUCLEOTIDE SEQUENCE</scope>
</reference>
<dbReference type="Gene3D" id="3.50.50.60">
    <property type="entry name" value="FAD/NAD(P)-binding domain"/>
    <property type="match status" value="1"/>
</dbReference>
<evidence type="ECO:0000256" key="2">
    <source>
        <dbReference type="ARBA" id="ARBA00022827"/>
    </source>
</evidence>
<dbReference type="GO" id="GO:0016709">
    <property type="term" value="F:oxidoreductase activity, acting on paired donors, with incorporation or reduction of molecular oxygen, NAD(P)H as one donor, and incorporation of one atom of oxygen"/>
    <property type="evidence" value="ECO:0007669"/>
    <property type="project" value="UniProtKB-ARBA"/>
</dbReference>
<accession>A0A6J7FVZ0</accession>
<evidence type="ECO:0000313" key="4">
    <source>
        <dbReference type="EMBL" id="CAB4615035.1"/>
    </source>
</evidence>
<gene>
    <name evidence="4" type="ORF">UFOPK1908_00314</name>
    <name evidence="5" type="ORF">UFOPK2282_00258</name>
    <name evidence="6" type="ORF">UFOPK3576_00387</name>
</gene>
<evidence type="ECO:0000313" key="6">
    <source>
        <dbReference type="EMBL" id="CAB4899651.1"/>
    </source>
</evidence>
<keyword evidence="2" id="KW-0274">FAD</keyword>
<sequence length="594" mass="65099">MTYDTDVLVVGSGPTGMTTALALATYGVNVHVVSMWNWLANTPRAHITNQRAAEVLRDLGVSEEVKKYAVPWELMGDTLFTTSLAGEEVARLRTWGTGPDRATNYLQASPCTLLDVPQDIVEPILVNNAAKRGAQISMNTEYVSHIQDADGVTTTVRERLTEREYEIRSKYLVGADGARSKIVDDLELPFEGHLARAGTLYTLFHADLSKYVAHRPSILYWVMTPEADFGEIGMGLLRTVRPWNEWIAGWGFDMNKVEEVKESNNLHGGPVQFSAPDADVETVTRKIRALVGDPDLEIDVKWSSTWFVNQSHATNYQKGRVLCGGDAVHRHPPSGGLGSNTCISDGFNLAWKLAYVIKGYAGAELLDSFSKERVPVGEQVVARANKSRHTYAPLREAFAAPEAADRIKGGLEKLADPTPEGAQARAALRDAVELRNYEFNALGVEVNHRYESNAVISDGTVETWEQDPELFYQASTRPGAKIPHAWLVDKAGLRVSTMDVVGKGKLSVVTGLAGQAWADAVNEMDLPFLQAVVIDSPTARDLYGDWARIREIDEAGALLVRPDGFIAWRHFSGVADQAEASKQLSAAVNAVLSR</sequence>
<dbReference type="Gene3D" id="3.30.9.10">
    <property type="entry name" value="D-Amino Acid Oxidase, subunit A, domain 2"/>
    <property type="match status" value="1"/>
</dbReference>
<organism evidence="6">
    <name type="scientific">freshwater metagenome</name>
    <dbReference type="NCBI Taxonomy" id="449393"/>
    <lineage>
        <taxon>unclassified sequences</taxon>
        <taxon>metagenomes</taxon>
        <taxon>ecological metagenomes</taxon>
    </lineage>
</organism>
<dbReference type="InterPro" id="IPR036188">
    <property type="entry name" value="FAD/NAD-bd_sf"/>
</dbReference>
<name>A0A6J7FVZ0_9ZZZZ</name>
<dbReference type="AlphaFoldDB" id="A0A6J7FVZ0"/>
<dbReference type="PRINTS" id="PR00420">
    <property type="entry name" value="RNGMNOXGNASE"/>
</dbReference>
<dbReference type="Pfam" id="PF01494">
    <property type="entry name" value="FAD_binding_3"/>
    <property type="match status" value="1"/>
</dbReference>
<dbReference type="EMBL" id="CAEZVB010000007">
    <property type="protein sequence ID" value="CAB4615035.1"/>
    <property type="molecule type" value="Genomic_DNA"/>
</dbReference>
<dbReference type="PANTHER" id="PTHR43004:SF8">
    <property type="entry name" value="FAD-BINDING DOMAIN-CONTAINING PROTEIN-RELATED"/>
    <property type="match status" value="1"/>
</dbReference>
<dbReference type="PANTHER" id="PTHR43004">
    <property type="entry name" value="TRK SYSTEM POTASSIUM UPTAKE PROTEIN"/>
    <property type="match status" value="1"/>
</dbReference>
<protein>
    <submittedName>
        <fullName evidence="6">Unannotated protein</fullName>
    </submittedName>
</protein>
<dbReference type="Gene3D" id="3.40.30.120">
    <property type="match status" value="1"/>
</dbReference>
<dbReference type="InterPro" id="IPR050641">
    <property type="entry name" value="RIFMO-like"/>
</dbReference>
<dbReference type="Pfam" id="PF21274">
    <property type="entry name" value="Rng_hyd_C"/>
    <property type="match status" value="1"/>
</dbReference>
<evidence type="ECO:0000256" key="1">
    <source>
        <dbReference type="ARBA" id="ARBA00022630"/>
    </source>
</evidence>